<protein>
    <recommendedName>
        <fullName evidence="2">peptide-methionine (S)-S-oxide reductase</fullName>
        <ecNumber evidence="2">1.8.4.11</ecNumber>
    </recommendedName>
</protein>
<comment type="caution">
    <text evidence="7">The sequence shown here is derived from an EMBL/GenBank/DDBJ whole genome shotgun (WGS) entry which is preliminary data.</text>
</comment>
<evidence type="ECO:0000313" key="7">
    <source>
        <dbReference type="EMBL" id="MDQ0255820.1"/>
    </source>
</evidence>
<evidence type="ECO:0000256" key="5">
    <source>
        <dbReference type="ARBA" id="ARBA00048782"/>
    </source>
</evidence>
<dbReference type="EMBL" id="JAUSUG010000012">
    <property type="protein sequence ID" value="MDQ0255820.1"/>
    <property type="molecule type" value="Genomic_DNA"/>
</dbReference>
<evidence type="ECO:0000313" key="8">
    <source>
        <dbReference type="Proteomes" id="UP001230005"/>
    </source>
</evidence>
<evidence type="ECO:0000256" key="4">
    <source>
        <dbReference type="ARBA" id="ARBA00047806"/>
    </source>
</evidence>
<dbReference type="PANTHER" id="PTHR43774:SF1">
    <property type="entry name" value="PEPTIDE METHIONINE SULFOXIDE REDUCTASE MSRA 2"/>
    <property type="match status" value="1"/>
</dbReference>
<organism evidence="7 8">
    <name type="scientific">Evansella vedderi</name>
    <dbReference type="NCBI Taxonomy" id="38282"/>
    <lineage>
        <taxon>Bacteria</taxon>
        <taxon>Bacillati</taxon>
        <taxon>Bacillota</taxon>
        <taxon>Bacilli</taxon>
        <taxon>Bacillales</taxon>
        <taxon>Bacillaceae</taxon>
        <taxon>Evansella</taxon>
    </lineage>
</organism>
<evidence type="ECO:0000256" key="3">
    <source>
        <dbReference type="ARBA" id="ARBA00023002"/>
    </source>
</evidence>
<feature type="domain" description="Peptide methionine sulphoxide reductase MsrA" evidence="6">
    <location>
        <begin position="3"/>
        <end position="96"/>
    </location>
</feature>
<dbReference type="EC" id="1.8.4.11" evidence="2"/>
<keyword evidence="8" id="KW-1185">Reference proteome</keyword>
<dbReference type="Pfam" id="PF01625">
    <property type="entry name" value="PMSR"/>
    <property type="match status" value="1"/>
</dbReference>
<dbReference type="Gene3D" id="3.30.1060.10">
    <property type="entry name" value="Peptide methionine sulphoxide reductase MsrA"/>
    <property type="match status" value="1"/>
</dbReference>
<dbReference type="GO" id="GO:0008113">
    <property type="term" value="F:peptide-methionine (S)-S-oxide reductase activity"/>
    <property type="evidence" value="ECO:0007669"/>
    <property type="project" value="UniProtKB-EC"/>
</dbReference>
<gene>
    <name evidence="7" type="ORF">J2S74_003202</name>
</gene>
<name>A0ABU0A0F5_9BACI</name>
<reference evidence="7 8" key="1">
    <citation type="submission" date="2023-07" db="EMBL/GenBank/DDBJ databases">
        <title>Genomic Encyclopedia of Type Strains, Phase IV (KMG-IV): sequencing the most valuable type-strain genomes for metagenomic binning, comparative biology and taxonomic classification.</title>
        <authorList>
            <person name="Goeker M."/>
        </authorList>
    </citation>
    <scope>NUCLEOTIDE SEQUENCE [LARGE SCALE GENOMIC DNA]</scope>
    <source>
        <strain evidence="7 8">DSM 9768</strain>
    </source>
</reference>
<comment type="catalytic activity">
    <reaction evidence="5">
        <text>[thioredoxin]-disulfide + L-methionine + H2O = L-methionine (S)-S-oxide + [thioredoxin]-dithiol</text>
        <dbReference type="Rhea" id="RHEA:19993"/>
        <dbReference type="Rhea" id="RHEA-COMP:10698"/>
        <dbReference type="Rhea" id="RHEA-COMP:10700"/>
        <dbReference type="ChEBI" id="CHEBI:15377"/>
        <dbReference type="ChEBI" id="CHEBI:29950"/>
        <dbReference type="ChEBI" id="CHEBI:50058"/>
        <dbReference type="ChEBI" id="CHEBI:57844"/>
        <dbReference type="ChEBI" id="CHEBI:58772"/>
        <dbReference type="EC" id="1.8.4.11"/>
    </reaction>
</comment>
<dbReference type="Proteomes" id="UP001230005">
    <property type="component" value="Unassembled WGS sequence"/>
</dbReference>
<evidence type="ECO:0000256" key="2">
    <source>
        <dbReference type="ARBA" id="ARBA00012502"/>
    </source>
</evidence>
<proteinExistence type="inferred from homology"/>
<evidence type="ECO:0000256" key="1">
    <source>
        <dbReference type="ARBA" id="ARBA00005591"/>
    </source>
</evidence>
<dbReference type="InterPro" id="IPR036509">
    <property type="entry name" value="Met_Sox_Rdtase_MsrA_sf"/>
</dbReference>
<dbReference type="InterPro" id="IPR002569">
    <property type="entry name" value="Met_Sox_Rdtase_MsrA_dom"/>
</dbReference>
<sequence>MGDHTETIQIDFLPETMSYSELLEIFWKNHNPRIGSYKGRQYLSLLLFHNHKQLQAAYERKDMIEKERDITIETEVSPYTNFTLAEERHQKYYLKRYPHAMEKLKELYPDDHSFVNSTVIARLNGFVKGYGSLSKIKEEIGSWGLSKERNTRLMSTIDSIRW</sequence>
<evidence type="ECO:0000259" key="6">
    <source>
        <dbReference type="Pfam" id="PF01625"/>
    </source>
</evidence>
<comment type="catalytic activity">
    <reaction evidence="4">
        <text>L-methionyl-[protein] + [thioredoxin]-disulfide + H2O = L-methionyl-(S)-S-oxide-[protein] + [thioredoxin]-dithiol</text>
        <dbReference type="Rhea" id="RHEA:14217"/>
        <dbReference type="Rhea" id="RHEA-COMP:10698"/>
        <dbReference type="Rhea" id="RHEA-COMP:10700"/>
        <dbReference type="Rhea" id="RHEA-COMP:12313"/>
        <dbReference type="Rhea" id="RHEA-COMP:12315"/>
        <dbReference type="ChEBI" id="CHEBI:15377"/>
        <dbReference type="ChEBI" id="CHEBI:16044"/>
        <dbReference type="ChEBI" id="CHEBI:29950"/>
        <dbReference type="ChEBI" id="CHEBI:44120"/>
        <dbReference type="ChEBI" id="CHEBI:50058"/>
        <dbReference type="EC" id="1.8.4.11"/>
    </reaction>
</comment>
<dbReference type="SUPFAM" id="SSF55068">
    <property type="entry name" value="Peptide methionine sulfoxide reductase"/>
    <property type="match status" value="1"/>
</dbReference>
<dbReference type="PANTHER" id="PTHR43774">
    <property type="entry name" value="PEPTIDE METHIONINE SULFOXIDE REDUCTASE"/>
    <property type="match status" value="1"/>
</dbReference>
<accession>A0ABU0A0F5</accession>
<comment type="similarity">
    <text evidence="1">Belongs to the MsrA Met sulfoxide reductase family.</text>
</comment>
<keyword evidence="3 7" id="KW-0560">Oxidoreductase</keyword>